<reference evidence="1" key="1">
    <citation type="journal article" date="2014" name="Front. Microbiol.">
        <title>High frequency of phylogenetically diverse reductive dehalogenase-homologous genes in deep subseafloor sedimentary metagenomes.</title>
        <authorList>
            <person name="Kawai M."/>
            <person name="Futagami T."/>
            <person name="Toyoda A."/>
            <person name="Takaki Y."/>
            <person name="Nishi S."/>
            <person name="Hori S."/>
            <person name="Arai W."/>
            <person name="Tsubouchi T."/>
            <person name="Morono Y."/>
            <person name="Uchiyama I."/>
            <person name="Ito T."/>
            <person name="Fujiyama A."/>
            <person name="Inagaki F."/>
            <person name="Takami H."/>
        </authorList>
    </citation>
    <scope>NUCLEOTIDE SEQUENCE</scope>
    <source>
        <strain evidence="1">Expedition CK06-06</strain>
    </source>
</reference>
<organism evidence="1">
    <name type="scientific">marine sediment metagenome</name>
    <dbReference type="NCBI Taxonomy" id="412755"/>
    <lineage>
        <taxon>unclassified sequences</taxon>
        <taxon>metagenomes</taxon>
        <taxon>ecological metagenomes</taxon>
    </lineage>
</organism>
<comment type="caution">
    <text evidence="1">The sequence shown here is derived from an EMBL/GenBank/DDBJ whole genome shotgun (WGS) entry which is preliminary data.</text>
</comment>
<sequence length="275" mass="33026">KSLKNKVVEERNRAKMEDFDTFVSQEISKFKDLLNNYKKSLDQLSNKSVKDVVNGFDDIQYKLNEVDRLYSKKLKKCKELIENFNEKSNVTIIQWDNFKEYYNHEVDILKEEYINNLITEKINFIANERKTNAIKIVELKKELDLKCKVLMDRIKNMIEISKLNAKLYDAEKCVLLYTDHYYKNKELKNFIDNKLLKLVVRERIGKILALYDSSIRNRTLSVNMLEIQNRINELNFEEIVRDQFNDKVKELQIDQTRMEFIETKTYFESVIENNK</sequence>
<proteinExistence type="predicted"/>
<dbReference type="AlphaFoldDB" id="X0TI59"/>
<protein>
    <submittedName>
        <fullName evidence="1">Uncharacterized protein</fullName>
    </submittedName>
</protein>
<feature type="non-terminal residue" evidence="1">
    <location>
        <position position="275"/>
    </location>
</feature>
<name>X0TI59_9ZZZZ</name>
<evidence type="ECO:0000313" key="1">
    <source>
        <dbReference type="EMBL" id="GAF87832.1"/>
    </source>
</evidence>
<gene>
    <name evidence="1" type="ORF">S01H1_31077</name>
</gene>
<feature type="non-terminal residue" evidence="1">
    <location>
        <position position="1"/>
    </location>
</feature>
<dbReference type="EMBL" id="BARS01019156">
    <property type="protein sequence ID" value="GAF87832.1"/>
    <property type="molecule type" value="Genomic_DNA"/>
</dbReference>
<accession>X0TI59</accession>